<dbReference type="Proteomes" id="UP000515160">
    <property type="component" value="Chromosome 2L"/>
</dbReference>
<gene>
    <name evidence="3" type="primary">LOC117564360</name>
</gene>
<evidence type="ECO:0000259" key="1">
    <source>
        <dbReference type="PROSITE" id="PS51406"/>
    </source>
</evidence>
<name>A0A6P8W5Q9_DROAB</name>
<dbReference type="OrthoDB" id="6145874at2759"/>
<dbReference type="Pfam" id="PF00147">
    <property type="entry name" value="Fibrinogen_C"/>
    <property type="match status" value="1"/>
</dbReference>
<keyword evidence="2" id="KW-1185">Reference proteome</keyword>
<protein>
    <submittedName>
        <fullName evidence="3">Ficolin-1-like</fullName>
    </submittedName>
</protein>
<dbReference type="PANTHER" id="PTHR19143">
    <property type="entry name" value="FIBRINOGEN/TENASCIN/ANGIOPOEITIN"/>
    <property type="match status" value="1"/>
</dbReference>
<feature type="domain" description="Fibrinogen C-terminal" evidence="1">
    <location>
        <begin position="1"/>
        <end position="124"/>
    </location>
</feature>
<accession>A0A6P8W5Q9</accession>
<dbReference type="InterPro" id="IPR014716">
    <property type="entry name" value="Fibrinogen_a/b/g_C_1"/>
</dbReference>
<dbReference type="SUPFAM" id="SSF56496">
    <property type="entry name" value="Fibrinogen C-terminal domain-like"/>
    <property type="match status" value="1"/>
</dbReference>
<dbReference type="InterPro" id="IPR036056">
    <property type="entry name" value="Fibrinogen-like_C"/>
</dbReference>
<sequence length="125" mass="14611">MELLVQVMDFENDTRFETYKRFGIASEEEDYALNTLSKGEGTAGDSLEKHFRMKFSTIDRQNDLQPERPCVDAYKGGWWYHACHESLLTGTWGDHNHGYGINWFTFRGHKQSMKTAVMMIRPRIV</sequence>
<organism evidence="2 3">
    <name type="scientific">Drosophila albomicans</name>
    <name type="common">Fruit fly</name>
    <dbReference type="NCBI Taxonomy" id="7291"/>
    <lineage>
        <taxon>Eukaryota</taxon>
        <taxon>Metazoa</taxon>
        <taxon>Ecdysozoa</taxon>
        <taxon>Arthropoda</taxon>
        <taxon>Hexapoda</taxon>
        <taxon>Insecta</taxon>
        <taxon>Pterygota</taxon>
        <taxon>Neoptera</taxon>
        <taxon>Endopterygota</taxon>
        <taxon>Diptera</taxon>
        <taxon>Brachycera</taxon>
        <taxon>Muscomorpha</taxon>
        <taxon>Ephydroidea</taxon>
        <taxon>Drosophilidae</taxon>
        <taxon>Drosophila</taxon>
    </lineage>
</organism>
<evidence type="ECO:0000313" key="2">
    <source>
        <dbReference type="Proteomes" id="UP000515160"/>
    </source>
</evidence>
<dbReference type="GO" id="GO:0005615">
    <property type="term" value="C:extracellular space"/>
    <property type="evidence" value="ECO:0007669"/>
    <property type="project" value="TreeGrafter"/>
</dbReference>
<dbReference type="GeneID" id="117564360"/>
<dbReference type="RefSeq" id="XP_034098966.2">
    <property type="nucleotide sequence ID" value="XM_034243075.2"/>
</dbReference>
<dbReference type="SMART" id="SM00186">
    <property type="entry name" value="FBG"/>
    <property type="match status" value="1"/>
</dbReference>
<dbReference type="Gene3D" id="3.90.215.10">
    <property type="entry name" value="Gamma Fibrinogen, chain A, domain 1"/>
    <property type="match status" value="1"/>
</dbReference>
<evidence type="ECO:0000313" key="3">
    <source>
        <dbReference type="RefSeq" id="XP_034098966.2"/>
    </source>
</evidence>
<dbReference type="InterPro" id="IPR050373">
    <property type="entry name" value="Fibrinogen_C-term_domain"/>
</dbReference>
<proteinExistence type="predicted"/>
<dbReference type="AlphaFoldDB" id="A0A6P8W5Q9"/>
<reference evidence="3" key="1">
    <citation type="submission" date="2025-08" db="UniProtKB">
        <authorList>
            <consortium name="RefSeq"/>
        </authorList>
    </citation>
    <scope>IDENTIFICATION</scope>
    <source>
        <strain evidence="3">15112-1751.03</strain>
        <tissue evidence="3">Whole Adult</tissue>
    </source>
</reference>
<dbReference type="InterPro" id="IPR002181">
    <property type="entry name" value="Fibrinogen_a/b/g_C_dom"/>
</dbReference>
<dbReference type="PROSITE" id="PS51406">
    <property type="entry name" value="FIBRINOGEN_C_2"/>
    <property type="match status" value="1"/>
</dbReference>